<protein>
    <recommendedName>
        <fullName evidence="2">Glycosyltransferase 61 catalytic domain-containing protein</fullName>
    </recommendedName>
</protein>
<feature type="domain" description="Glycosyltransferase 61 catalytic" evidence="2">
    <location>
        <begin position="452"/>
        <end position="557"/>
    </location>
</feature>
<evidence type="ECO:0000256" key="1">
    <source>
        <dbReference type="SAM" id="Phobius"/>
    </source>
</evidence>
<reference evidence="3 4" key="1">
    <citation type="journal article" date="2018" name="BMC Genomics">
        <title>The genome of Naegleria lovaniensis, the basis for a comparative approach to unravel pathogenicity factors of the human pathogenic amoeba N. fowleri.</title>
        <authorList>
            <person name="Liechti N."/>
            <person name="Schurch N."/>
            <person name="Bruggmann R."/>
            <person name="Wittwer M."/>
        </authorList>
    </citation>
    <scope>NUCLEOTIDE SEQUENCE [LARGE SCALE GENOMIC DNA]</scope>
    <source>
        <strain evidence="3 4">ATCC 30569</strain>
    </source>
</reference>
<dbReference type="InterPro" id="IPR049625">
    <property type="entry name" value="Glyco_transf_61_cat"/>
</dbReference>
<keyword evidence="4" id="KW-1185">Reference proteome</keyword>
<proteinExistence type="predicted"/>
<gene>
    <name evidence="3" type="ORF">C9374_014257</name>
</gene>
<dbReference type="GeneID" id="68106710"/>
<accession>A0AA88G5K8</accession>
<evidence type="ECO:0000313" key="4">
    <source>
        <dbReference type="Proteomes" id="UP000816034"/>
    </source>
</evidence>
<dbReference type="RefSeq" id="XP_044541627.1">
    <property type="nucleotide sequence ID" value="XM_044690224.1"/>
</dbReference>
<dbReference type="Pfam" id="PF04577">
    <property type="entry name" value="Glyco_transf_61"/>
    <property type="match status" value="1"/>
</dbReference>
<dbReference type="GO" id="GO:0016757">
    <property type="term" value="F:glycosyltransferase activity"/>
    <property type="evidence" value="ECO:0007669"/>
    <property type="project" value="InterPro"/>
</dbReference>
<keyword evidence="1" id="KW-0812">Transmembrane</keyword>
<comment type="caution">
    <text evidence="3">The sequence shown here is derived from an EMBL/GenBank/DDBJ whole genome shotgun (WGS) entry which is preliminary data.</text>
</comment>
<dbReference type="Proteomes" id="UP000816034">
    <property type="component" value="Unassembled WGS sequence"/>
</dbReference>
<evidence type="ECO:0000259" key="2">
    <source>
        <dbReference type="Pfam" id="PF04577"/>
    </source>
</evidence>
<name>A0AA88G5K8_NAELO</name>
<dbReference type="AlphaFoldDB" id="A0AA88G5K8"/>
<evidence type="ECO:0000313" key="3">
    <source>
        <dbReference type="EMBL" id="KAG2370763.1"/>
    </source>
</evidence>
<keyword evidence="1" id="KW-1133">Transmembrane helix</keyword>
<keyword evidence="1" id="KW-0472">Membrane</keyword>
<dbReference type="EMBL" id="PYSW02000081">
    <property type="protein sequence ID" value="KAG2370763.1"/>
    <property type="molecule type" value="Genomic_DNA"/>
</dbReference>
<organism evidence="3 4">
    <name type="scientific">Naegleria lovaniensis</name>
    <name type="common">Amoeba</name>
    <dbReference type="NCBI Taxonomy" id="51637"/>
    <lineage>
        <taxon>Eukaryota</taxon>
        <taxon>Discoba</taxon>
        <taxon>Heterolobosea</taxon>
        <taxon>Tetramitia</taxon>
        <taxon>Eutetramitia</taxon>
        <taxon>Vahlkampfiidae</taxon>
        <taxon>Naegleria</taxon>
    </lineage>
</organism>
<sequence>MSTRNFKDSLAPSSLFGLSSTHTLPSPSHHSSHISFRSLLFSKHRVNLFKLFILCTFIITIIYLYYQIVHNKRITTTSTRFENISKSSHSQNSSSNDQHLNHHTNQNMMNHKTMNHVNNKDDNTLKASNSFPPPQELPLFPRYDIHMKLNGNYRCNYKFEGQAHYTYYSCHFDDLCLATRGEFVLFHPKNRLFRGNESEYFKHFNEQIWTYSQGRLETQRGDFRVRILDQELTLKLDHPTKAPIAVSKNDQDNENVNQEETTTRKIVTLDSNFRYFPKPVYALKRYASGNMGHFIFDNIAMVIAQQMEFEFTFAPTYDDFKKLLDNHILYLDDLFDHSLHNWIGTYHYDEKQSDDITLEVSRYVTSNPILQLCKTKDKYSLEKLPCRNAEDVPLVSEPSPQHVTLAACFSQFRVGAEPVFKSFPGREFVFSFYRQLTFHQLGIYPLPSEEDDSTKMIPYLNKKPIKVVIHKKPIHKSSHGKVIYNVDEIYQALKTRIPSDPYLKLYHSHQRIEIQVLEFAHLPLSQQVQYFSDIDVYIADQGSASYYSVYLRKDTTAIVGPSCWMKENLDTGCWVGEGFMTIEGISHANIVSYLEIDHKNSCKPRPTEKDKEGCDPIFDPDLIVETVSAMLKKRYLKMVQNQMF</sequence>
<feature type="transmembrane region" description="Helical" evidence="1">
    <location>
        <begin position="47"/>
        <end position="66"/>
    </location>
</feature>